<dbReference type="PANTHER" id="PTHR37953:SF1">
    <property type="entry name" value="UPF0127 PROTEIN MJ1496"/>
    <property type="match status" value="1"/>
</dbReference>
<gene>
    <name evidence="2" type="ORF">CUV01_13630</name>
</gene>
<proteinExistence type="predicted"/>
<dbReference type="InterPro" id="IPR038695">
    <property type="entry name" value="Saro_0823-like_sf"/>
</dbReference>
<organism evidence="2 3">
    <name type="scientific">Paracoccus tegillarcae</name>
    <dbReference type="NCBI Taxonomy" id="1529068"/>
    <lineage>
        <taxon>Bacteria</taxon>
        <taxon>Pseudomonadati</taxon>
        <taxon>Pseudomonadota</taxon>
        <taxon>Alphaproteobacteria</taxon>
        <taxon>Rhodobacterales</taxon>
        <taxon>Paracoccaceae</taxon>
        <taxon>Paracoccus</taxon>
    </lineage>
</organism>
<evidence type="ECO:0000256" key="1">
    <source>
        <dbReference type="SAM" id="SignalP"/>
    </source>
</evidence>
<dbReference type="RefSeq" id="WP_101460949.1">
    <property type="nucleotide sequence ID" value="NZ_CP025408.1"/>
</dbReference>
<dbReference type="AlphaFoldDB" id="A0A2K9ELI2"/>
<dbReference type="Pfam" id="PF02643">
    <property type="entry name" value="DUF192"/>
    <property type="match status" value="1"/>
</dbReference>
<dbReference type="PANTHER" id="PTHR37953">
    <property type="entry name" value="UPF0127 PROTEIN MJ1496"/>
    <property type="match status" value="1"/>
</dbReference>
<dbReference type="OrthoDB" id="9808290at2"/>
<dbReference type="Proteomes" id="UP000233742">
    <property type="component" value="Chromosome"/>
</dbReference>
<name>A0A2K9ELI2_9RHOB</name>
<dbReference type="Gene3D" id="2.60.120.1140">
    <property type="entry name" value="Protein of unknown function DUF192"/>
    <property type="match status" value="1"/>
</dbReference>
<protein>
    <recommendedName>
        <fullName evidence="4">DUF192 domain-containing protein</fullName>
    </recommendedName>
</protein>
<dbReference type="EMBL" id="CP025408">
    <property type="protein sequence ID" value="AUH34287.1"/>
    <property type="molecule type" value="Genomic_DNA"/>
</dbReference>
<reference evidence="2 3" key="1">
    <citation type="submission" date="2017-12" db="EMBL/GenBank/DDBJ databases">
        <authorList>
            <person name="Hurst M.R.H."/>
        </authorList>
    </citation>
    <scope>NUCLEOTIDE SEQUENCE [LARGE SCALE GENOMIC DNA]</scope>
    <source>
        <strain evidence="2 3">BM15</strain>
    </source>
</reference>
<keyword evidence="1" id="KW-0732">Signal</keyword>
<sequence>MGLLRQMRSGALILLIATTGVGSAAADQQQPACDMNQTIFQTDGGWLSVTVELADDPQERAQGLMFRRELDEGHGMLFVYEKPQPVSFWMRNTLIPLDLIFMDATGTVRHIHENARPLDETPIPGAAIGDPDPLRLMVLEVGGGEARELGIEAGQAMAHPLLDDDKAAISCD</sequence>
<dbReference type="KEGG" id="paro:CUV01_13630"/>
<feature type="chain" id="PRO_5014733230" description="DUF192 domain-containing protein" evidence="1">
    <location>
        <begin position="27"/>
        <end position="172"/>
    </location>
</feature>
<evidence type="ECO:0000313" key="3">
    <source>
        <dbReference type="Proteomes" id="UP000233742"/>
    </source>
</evidence>
<accession>A0A2K9ELI2</accession>
<evidence type="ECO:0000313" key="2">
    <source>
        <dbReference type="EMBL" id="AUH34287.1"/>
    </source>
</evidence>
<feature type="signal peptide" evidence="1">
    <location>
        <begin position="1"/>
        <end position="26"/>
    </location>
</feature>
<evidence type="ECO:0008006" key="4">
    <source>
        <dbReference type="Google" id="ProtNLM"/>
    </source>
</evidence>
<dbReference type="InterPro" id="IPR003795">
    <property type="entry name" value="DUF192"/>
</dbReference>
<keyword evidence="3" id="KW-1185">Reference proteome</keyword>